<dbReference type="Gene3D" id="3.40.50.300">
    <property type="entry name" value="P-loop containing nucleotide triphosphate hydrolases"/>
    <property type="match status" value="2"/>
</dbReference>
<dbReference type="CDD" id="cd18008">
    <property type="entry name" value="DEXDc_SHPRH-like"/>
    <property type="match status" value="1"/>
</dbReference>
<feature type="compositionally biased region" description="Acidic residues" evidence="10">
    <location>
        <begin position="504"/>
        <end position="515"/>
    </location>
</feature>
<dbReference type="Pfam" id="PF14555">
    <property type="entry name" value="UBA_4"/>
    <property type="match status" value="1"/>
</dbReference>
<evidence type="ECO:0000256" key="7">
    <source>
        <dbReference type="ARBA" id="ARBA00022833"/>
    </source>
</evidence>
<feature type="region of interest" description="Disordered" evidence="10">
    <location>
        <begin position="429"/>
        <end position="521"/>
    </location>
</feature>
<keyword evidence="15" id="KW-1185">Reference proteome</keyword>
<dbReference type="InterPro" id="IPR050628">
    <property type="entry name" value="SNF2_RAD54_helicase_TF"/>
</dbReference>
<feature type="compositionally biased region" description="Pro residues" evidence="10">
    <location>
        <begin position="171"/>
        <end position="200"/>
    </location>
</feature>
<evidence type="ECO:0000259" key="12">
    <source>
        <dbReference type="PROSITE" id="PS51192"/>
    </source>
</evidence>
<dbReference type="Pfam" id="PF00271">
    <property type="entry name" value="Helicase_C"/>
    <property type="match status" value="2"/>
</dbReference>
<feature type="compositionally biased region" description="Polar residues" evidence="10">
    <location>
        <begin position="429"/>
        <end position="444"/>
    </location>
</feature>
<feature type="compositionally biased region" description="Low complexity" evidence="10">
    <location>
        <begin position="480"/>
        <end position="493"/>
    </location>
</feature>
<dbReference type="Pfam" id="PF13920">
    <property type="entry name" value="zf-C3HC4_3"/>
    <property type="match status" value="1"/>
</dbReference>
<dbReference type="SUPFAM" id="SSF57850">
    <property type="entry name" value="RING/U-box"/>
    <property type="match status" value="1"/>
</dbReference>
<evidence type="ECO:0000259" key="11">
    <source>
        <dbReference type="PROSITE" id="PS50089"/>
    </source>
</evidence>
<keyword evidence="5" id="KW-0378">Hydrolase</keyword>
<feature type="region of interest" description="Disordered" evidence="10">
    <location>
        <begin position="103"/>
        <end position="127"/>
    </location>
</feature>
<evidence type="ECO:0000256" key="9">
    <source>
        <dbReference type="PROSITE-ProRule" id="PRU00175"/>
    </source>
</evidence>
<evidence type="ECO:0000256" key="1">
    <source>
        <dbReference type="ARBA" id="ARBA00004123"/>
    </source>
</evidence>
<dbReference type="SMART" id="SM00487">
    <property type="entry name" value="DEXDc"/>
    <property type="match status" value="1"/>
</dbReference>
<dbReference type="InterPro" id="IPR027417">
    <property type="entry name" value="P-loop_NTPase"/>
</dbReference>
<dbReference type="Gene3D" id="3.40.50.10810">
    <property type="entry name" value="Tandem AAA-ATPase domain"/>
    <property type="match status" value="2"/>
</dbReference>
<organism evidence="14 15">
    <name type="scientific">Cardiosporidium cionae</name>
    <dbReference type="NCBI Taxonomy" id="476202"/>
    <lineage>
        <taxon>Eukaryota</taxon>
        <taxon>Sar</taxon>
        <taxon>Alveolata</taxon>
        <taxon>Apicomplexa</taxon>
        <taxon>Aconoidasida</taxon>
        <taxon>Nephromycida</taxon>
        <taxon>Cardiosporidium</taxon>
    </lineage>
</organism>
<dbReference type="SUPFAM" id="SSF52540">
    <property type="entry name" value="P-loop containing nucleoside triphosphate hydrolases"/>
    <property type="match status" value="2"/>
</dbReference>
<gene>
    <name evidence="14" type="primary">RAD5</name>
    <name evidence="14" type="ORF">IE077_000641</name>
</gene>
<dbReference type="InterPro" id="IPR001650">
    <property type="entry name" value="Helicase_C-like"/>
</dbReference>
<comment type="subcellular location">
    <subcellularLocation>
        <location evidence="1">Nucleus</location>
    </subcellularLocation>
</comment>
<evidence type="ECO:0000313" key="14">
    <source>
        <dbReference type="EMBL" id="KAF8819796.1"/>
    </source>
</evidence>
<dbReference type="SMART" id="SM00490">
    <property type="entry name" value="HELICc"/>
    <property type="match status" value="1"/>
</dbReference>
<keyword evidence="2" id="KW-0479">Metal-binding</keyword>
<dbReference type="PROSITE" id="PS50089">
    <property type="entry name" value="ZF_RING_2"/>
    <property type="match status" value="1"/>
</dbReference>
<name>A0ABQ7J733_9APIC</name>
<dbReference type="Pfam" id="PF00176">
    <property type="entry name" value="SNF2-rel_dom"/>
    <property type="match status" value="1"/>
</dbReference>
<feature type="domain" description="Helicase C-terminal" evidence="13">
    <location>
        <begin position="1241"/>
        <end position="1479"/>
    </location>
</feature>
<dbReference type="PROSITE" id="PS00518">
    <property type="entry name" value="ZF_RING_1"/>
    <property type="match status" value="1"/>
</dbReference>
<keyword evidence="4 9" id="KW-0863">Zinc-finger</keyword>
<dbReference type="Gene3D" id="3.30.40.10">
    <property type="entry name" value="Zinc/RING finger domain, C3HC4 (zinc finger)"/>
    <property type="match status" value="1"/>
</dbReference>
<evidence type="ECO:0000256" key="2">
    <source>
        <dbReference type="ARBA" id="ARBA00022723"/>
    </source>
</evidence>
<dbReference type="Proteomes" id="UP000823046">
    <property type="component" value="Unassembled WGS sequence"/>
</dbReference>
<evidence type="ECO:0000256" key="6">
    <source>
        <dbReference type="ARBA" id="ARBA00022806"/>
    </source>
</evidence>
<reference evidence="14 15" key="1">
    <citation type="journal article" date="2020" name="bioRxiv">
        <title>Metabolic contributions of an alphaproteobacterial endosymbiont in the apicomplexan Cardiosporidium cionae.</title>
        <authorList>
            <person name="Hunter E.S."/>
            <person name="Paight C.J."/>
            <person name="Lane C.E."/>
        </authorList>
    </citation>
    <scope>NUCLEOTIDE SEQUENCE [LARGE SCALE GENOMIC DNA]</scope>
    <source>
        <strain evidence="14">ESH_2018</strain>
    </source>
</reference>
<dbReference type="PROSITE" id="PS00690">
    <property type="entry name" value="DEAH_ATP_HELICASE"/>
    <property type="match status" value="1"/>
</dbReference>
<keyword evidence="8" id="KW-0067">ATP-binding</keyword>
<dbReference type="InterPro" id="IPR013083">
    <property type="entry name" value="Znf_RING/FYVE/PHD"/>
</dbReference>
<dbReference type="InterPro" id="IPR000330">
    <property type="entry name" value="SNF2_N"/>
</dbReference>
<evidence type="ECO:0000256" key="4">
    <source>
        <dbReference type="ARBA" id="ARBA00022771"/>
    </source>
</evidence>
<sequence length="1492" mass="168295">MATLPLPIRSLSPVQLQILREFMMISTCEDENHGIKLLYQSKWDLNTAINWFFNHPVVSQSLSANPPVNTSRGIRRSETEWTEEEKRACVIHIDEELENDYISSQSKALSHRQRSPQNGPPSEVQTIKKRTHCEIFSTTDNPSLLAKSVAKGISSSGQKKPSRLPSSPLLSSPPPLLSSTPPLLPSPPPPPLLPAPPSSPPLLSSLPPLLSSPPPPPPLFTAPSSPPLPPPSLAVSSQAWEAYLGTWNTDATALVLPALHLFGEMEMELKCNLQSVSHKRSRRRKGRKTSLKTAMVSFMQSKSSKTNEIIRRSGEGGVSIRLYLSQREIGRCSRFVSSSLAPLIEAQIIRAYEIFLVFKNNKELMDSIFREEEEVQAVLRECLQKLFTNVNLCPKQKALFWEKETLSSCSKSSSGEGFPKKEINSFLITSSTPPKMHVQTQSTPTKKHLSLPSPASSTVDAAVEPINAPPSLHTPTDFCSSSSTAAENTEAEAQSFSLTMPFEDSSEEEMEEESEDSRRKTNEVFGFTGEMVAMKPSLSAARETQALKENRLYPSVDVFKTQLRPYQAEALGWMYTRENQNLQLTRSDGSLSTYPATISLHPMWEQYCFPRWKESPPSPSLSNEKSLGALGASATPCLIDPRQTLPTGVSPFPYFYYNRATGQLSLDFPEVAPDCRGGILADEMGLGKTVEMLSLLSSDFCLRVRSSLSQSPTYTLEAISPLRKHSPLLKAHASTEGDRELLPPCLHPPSPLENSSLKTLHPPEKNWVDGQSHDTVVKKNKILAFVGSASSTHLKLGGTLIILPLSLMSQWKMEIEKHMQPCAYTVLDYYGVGRTKSVEVLLSYSIILTTYATISNEFTGTQSHKDENMTRTTKEFLKTAETSPLWAIHWHRIILDEAHCIKNRNTRQCKAVCTLQAECRWCLSGTPIQNAIEDIYALVQFLRVEPWNHWTWWSKLVMDPLHKGNIKGAIEACRRVVSPLMLRRTKESKDENGKPILQLPPKCVHTLWLQMSTEERQFYDAVFHRTKTKFDSLLQEGHALRQYTHVLQLLLRLRQACCHPFLLYARSGTKVLDNAEELDELMVRFLKSAKSQGLSLSEDYLRSQLHMLKQGEPQECPICLEAAVDPVVGNCCHVLCRECALNLLRRPKSAHCPTCRATLHEKQLRGLPGVSKLPNAILRQLSGIESSAENFFKNKSTRDTADTAADKNKMETRSDVTTILNIMEKVAIKKQPFMFSTKLARLRDFLFEDAEQGRNAVVFSQWTSYFDILEEMLKTFKLQFKRLDGSLTLENRSKVLKWFSRSEEAVSNISTEIQHHVDTSNITAPRRDRDARDITLLQNASILPKLRMQTYDNVEMTNHMLYSSENDYEKISQSDNLRARVLLCSLKAGGVGLNLIAASRVYLMDLWWNPAIEEQAFQRVHRIGQMKEVNIYRFVMEHSVEERILQLHASKKNTAESVLTGEKLDQKFEMNKLTLEDLKLMFKGWENVEKRE</sequence>
<comment type="caution">
    <text evidence="14">The sequence shown here is derived from an EMBL/GenBank/DDBJ whole genome shotgun (WGS) entry which is preliminary data.</text>
</comment>
<evidence type="ECO:0000256" key="8">
    <source>
        <dbReference type="ARBA" id="ARBA00022840"/>
    </source>
</evidence>
<keyword evidence="6" id="KW-0347">Helicase</keyword>
<proteinExistence type="predicted"/>
<dbReference type="PROSITE" id="PS51192">
    <property type="entry name" value="HELICASE_ATP_BIND_1"/>
    <property type="match status" value="1"/>
</dbReference>
<dbReference type="SMART" id="SM00184">
    <property type="entry name" value="RING"/>
    <property type="match status" value="1"/>
</dbReference>
<dbReference type="PANTHER" id="PTHR45626:SF22">
    <property type="entry name" value="DNA REPAIR PROTEIN RAD5"/>
    <property type="match status" value="1"/>
</dbReference>
<dbReference type="InterPro" id="IPR001841">
    <property type="entry name" value="Znf_RING"/>
</dbReference>
<evidence type="ECO:0000259" key="13">
    <source>
        <dbReference type="PROSITE" id="PS51194"/>
    </source>
</evidence>
<protein>
    <submittedName>
        <fullName evidence="14">SWI2/SNF2-containing protein RAD5</fullName>
    </submittedName>
</protein>
<evidence type="ECO:0000313" key="15">
    <source>
        <dbReference type="Proteomes" id="UP000823046"/>
    </source>
</evidence>
<keyword evidence="3" id="KW-0547">Nucleotide-binding</keyword>
<dbReference type="EMBL" id="JADAQX010000596">
    <property type="protein sequence ID" value="KAF8819796.1"/>
    <property type="molecule type" value="Genomic_DNA"/>
</dbReference>
<feature type="domain" description="RING-type" evidence="11">
    <location>
        <begin position="1116"/>
        <end position="1156"/>
    </location>
</feature>
<accession>A0ABQ7J733</accession>
<evidence type="ECO:0000256" key="3">
    <source>
        <dbReference type="ARBA" id="ARBA00022741"/>
    </source>
</evidence>
<feature type="domain" description="Helicase ATP-binding" evidence="12">
    <location>
        <begin position="806"/>
        <end position="945"/>
    </location>
</feature>
<dbReference type="InterPro" id="IPR038718">
    <property type="entry name" value="SNF2-like_sf"/>
</dbReference>
<dbReference type="PROSITE" id="PS51194">
    <property type="entry name" value="HELICASE_CTER"/>
    <property type="match status" value="1"/>
</dbReference>
<dbReference type="InterPro" id="IPR049730">
    <property type="entry name" value="SNF2/RAD54-like_C"/>
</dbReference>
<keyword evidence="7" id="KW-0862">Zinc</keyword>
<evidence type="ECO:0000256" key="5">
    <source>
        <dbReference type="ARBA" id="ARBA00022801"/>
    </source>
</evidence>
<dbReference type="InterPro" id="IPR014001">
    <property type="entry name" value="Helicase_ATP-bd"/>
</dbReference>
<dbReference type="InterPro" id="IPR017907">
    <property type="entry name" value="Znf_RING_CS"/>
</dbReference>
<feature type="region of interest" description="Disordered" evidence="10">
    <location>
        <begin position="150"/>
        <end position="232"/>
    </location>
</feature>
<feature type="compositionally biased region" description="Pro residues" evidence="10">
    <location>
        <begin position="210"/>
        <end position="232"/>
    </location>
</feature>
<dbReference type="PANTHER" id="PTHR45626">
    <property type="entry name" value="TRANSCRIPTION TERMINATION FACTOR 2-RELATED"/>
    <property type="match status" value="1"/>
</dbReference>
<dbReference type="InterPro" id="IPR002464">
    <property type="entry name" value="DNA/RNA_helicase_DEAH_CS"/>
</dbReference>
<dbReference type="CDD" id="cd18793">
    <property type="entry name" value="SF2_C_SNF"/>
    <property type="match status" value="1"/>
</dbReference>
<evidence type="ECO:0000256" key="10">
    <source>
        <dbReference type="SAM" id="MobiDB-lite"/>
    </source>
</evidence>